<gene>
    <name evidence="1" type="ORF">BOTBODRAFT_181481</name>
</gene>
<dbReference type="OrthoDB" id="3230070at2759"/>
<protein>
    <submittedName>
        <fullName evidence="1">Uncharacterized protein</fullName>
    </submittedName>
</protein>
<reference evidence="2" key="1">
    <citation type="journal article" date="2014" name="Proc. Natl. Acad. Sci. U.S.A.">
        <title>Extensive sampling of basidiomycete genomes demonstrates inadequacy of the white-rot/brown-rot paradigm for wood decay fungi.</title>
        <authorList>
            <person name="Riley R."/>
            <person name="Salamov A.A."/>
            <person name="Brown D.W."/>
            <person name="Nagy L.G."/>
            <person name="Floudas D."/>
            <person name="Held B.W."/>
            <person name="Levasseur A."/>
            <person name="Lombard V."/>
            <person name="Morin E."/>
            <person name="Otillar R."/>
            <person name="Lindquist E.A."/>
            <person name="Sun H."/>
            <person name="LaButti K.M."/>
            <person name="Schmutz J."/>
            <person name="Jabbour D."/>
            <person name="Luo H."/>
            <person name="Baker S.E."/>
            <person name="Pisabarro A.G."/>
            <person name="Walton J.D."/>
            <person name="Blanchette R.A."/>
            <person name="Henrissat B."/>
            <person name="Martin F."/>
            <person name="Cullen D."/>
            <person name="Hibbett D.S."/>
            <person name="Grigoriev I.V."/>
        </authorList>
    </citation>
    <scope>NUCLEOTIDE SEQUENCE [LARGE SCALE GENOMIC DNA]</scope>
    <source>
        <strain evidence="2">FD-172 SS1</strain>
    </source>
</reference>
<proteinExistence type="predicted"/>
<name>A0A067M3U1_BOTB1</name>
<accession>A0A067M3U1</accession>
<dbReference type="HOGENOM" id="CLU_166262_0_0_1"/>
<dbReference type="EMBL" id="KL198131">
    <property type="protein sequence ID" value="KDQ06552.1"/>
    <property type="molecule type" value="Genomic_DNA"/>
</dbReference>
<dbReference type="AlphaFoldDB" id="A0A067M3U1"/>
<organism evidence="1 2">
    <name type="scientific">Botryobasidium botryosum (strain FD-172 SS1)</name>
    <dbReference type="NCBI Taxonomy" id="930990"/>
    <lineage>
        <taxon>Eukaryota</taxon>
        <taxon>Fungi</taxon>
        <taxon>Dikarya</taxon>
        <taxon>Basidiomycota</taxon>
        <taxon>Agaricomycotina</taxon>
        <taxon>Agaricomycetes</taxon>
        <taxon>Cantharellales</taxon>
        <taxon>Botryobasidiaceae</taxon>
        <taxon>Botryobasidium</taxon>
    </lineage>
</organism>
<evidence type="ECO:0000313" key="1">
    <source>
        <dbReference type="EMBL" id="KDQ06552.1"/>
    </source>
</evidence>
<dbReference type="InParanoid" id="A0A067M3U1"/>
<dbReference type="Proteomes" id="UP000027195">
    <property type="component" value="Unassembled WGS sequence"/>
</dbReference>
<sequence length="101" mass="11096">MHIDVPDAPVACPCGMINIQMIDHVITDCPITDPARHLIENDDSEVNLTTLFTSKLDSFLLWLKATHSFTRRFGEALGPVPPRQGASDLVGFSIATLLHVE</sequence>
<keyword evidence="2" id="KW-1185">Reference proteome</keyword>
<evidence type="ECO:0000313" key="2">
    <source>
        <dbReference type="Proteomes" id="UP000027195"/>
    </source>
</evidence>